<dbReference type="GO" id="GO:0016787">
    <property type="term" value="F:hydrolase activity"/>
    <property type="evidence" value="ECO:0007669"/>
    <property type="project" value="UniProtKB-KW"/>
</dbReference>
<dbReference type="SUPFAM" id="SSF53187">
    <property type="entry name" value="Zn-dependent exopeptidases"/>
    <property type="match status" value="1"/>
</dbReference>
<dbReference type="GO" id="GO:0006355">
    <property type="term" value="P:regulation of DNA-templated transcription"/>
    <property type="evidence" value="ECO:0007669"/>
    <property type="project" value="InterPro"/>
</dbReference>
<protein>
    <recommendedName>
        <fullName evidence="7">HTH merR-type domain-containing protein</fullName>
    </recommendedName>
</protein>
<name>A0A2M7W2S2_9BACT</name>
<dbReference type="GO" id="GO:0046872">
    <property type="term" value="F:metal ion binding"/>
    <property type="evidence" value="ECO:0007669"/>
    <property type="project" value="UniProtKB-KW"/>
</dbReference>
<dbReference type="InterPro" id="IPR011650">
    <property type="entry name" value="Peptidase_M20_dimer"/>
</dbReference>
<dbReference type="Proteomes" id="UP000228952">
    <property type="component" value="Unassembled WGS sequence"/>
</dbReference>
<keyword evidence="2" id="KW-0378">Hydrolase</keyword>
<feature type="domain" description="Peptidase M20 dimerisation" evidence="3">
    <location>
        <begin position="242"/>
        <end position="354"/>
    </location>
</feature>
<keyword evidence="1" id="KW-0479">Metal-binding</keyword>
<dbReference type="InterPro" id="IPR000551">
    <property type="entry name" value="MerR-type_HTH_dom"/>
</dbReference>
<dbReference type="SUPFAM" id="SSF46955">
    <property type="entry name" value="Putative DNA-binding domain"/>
    <property type="match status" value="1"/>
</dbReference>
<dbReference type="Gene3D" id="3.30.70.360">
    <property type="match status" value="1"/>
</dbReference>
<dbReference type="GO" id="GO:0003677">
    <property type="term" value="F:DNA binding"/>
    <property type="evidence" value="ECO:0007669"/>
    <property type="project" value="InterPro"/>
</dbReference>
<evidence type="ECO:0000256" key="2">
    <source>
        <dbReference type="ARBA" id="ARBA00022801"/>
    </source>
</evidence>
<gene>
    <name evidence="5" type="ORF">COX64_00980</name>
</gene>
<proteinExistence type="predicted"/>
<evidence type="ECO:0000313" key="5">
    <source>
        <dbReference type="EMBL" id="PJA15194.1"/>
    </source>
</evidence>
<dbReference type="SUPFAM" id="SSF55031">
    <property type="entry name" value="Bacterial exopeptidase dimerisation domain"/>
    <property type="match status" value="1"/>
</dbReference>
<dbReference type="InterPro" id="IPR009061">
    <property type="entry name" value="DNA-bd_dom_put_sf"/>
</dbReference>
<dbReference type="EMBL" id="PFQB01000022">
    <property type="protein sequence ID" value="PJA15194.1"/>
    <property type="molecule type" value="Genomic_DNA"/>
</dbReference>
<evidence type="ECO:0000256" key="1">
    <source>
        <dbReference type="ARBA" id="ARBA00022723"/>
    </source>
</evidence>
<dbReference type="Gene3D" id="1.10.1660.10">
    <property type="match status" value="1"/>
</dbReference>
<reference evidence="6" key="1">
    <citation type="submission" date="2017-09" db="EMBL/GenBank/DDBJ databases">
        <title>Depth-based differentiation of microbial function through sediment-hosted aquifers and enrichment of novel symbionts in the deep terrestrial subsurface.</title>
        <authorList>
            <person name="Probst A.J."/>
            <person name="Ladd B."/>
            <person name="Jarett J.K."/>
            <person name="Geller-Mcgrath D.E."/>
            <person name="Sieber C.M.K."/>
            <person name="Emerson J.B."/>
            <person name="Anantharaman K."/>
            <person name="Thomas B.C."/>
            <person name="Malmstrom R."/>
            <person name="Stieglmeier M."/>
            <person name="Klingl A."/>
            <person name="Woyke T."/>
            <person name="Ryan C.M."/>
            <person name="Banfield J.F."/>
        </authorList>
    </citation>
    <scope>NUCLEOTIDE SEQUENCE [LARGE SCALE GENOMIC DNA]</scope>
</reference>
<evidence type="ECO:0008006" key="7">
    <source>
        <dbReference type="Google" id="ProtNLM"/>
    </source>
</evidence>
<evidence type="ECO:0000313" key="6">
    <source>
        <dbReference type="Proteomes" id="UP000228952"/>
    </source>
</evidence>
<dbReference type="PANTHER" id="PTHR43808:SF32">
    <property type="entry name" value="ARGE_DAPE-RELATED DEACYLASE"/>
    <property type="match status" value="1"/>
</dbReference>
<dbReference type="Pfam" id="PF13411">
    <property type="entry name" value="MerR_1"/>
    <property type="match status" value="1"/>
</dbReference>
<evidence type="ECO:0000259" key="3">
    <source>
        <dbReference type="Pfam" id="PF07687"/>
    </source>
</evidence>
<feature type="domain" description="HTH merR-type" evidence="4">
    <location>
        <begin position="4"/>
        <end position="49"/>
    </location>
</feature>
<dbReference type="AlphaFoldDB" id="A0A2M7W2S2"/>
<dbReference type="InterPro" id="IPR002933">
    <property type="entry name" value="Peptidase_M20"/>
</dbReference>
<organism evidence="5 6">
    <name type="scientific">Candidatus Dojkabacteria bacterium CG_4_10_14_0_2_um_filter_Dojkabacteria_WS6_41_15</name>
    <dbReference type="NCBI Taxonomy" id="2014249"/>
    <lineage>
        <taxon>Bacteria</taxon>
        <taxon>Candidatus Dojkabacteria</taxon>
    </lineage>
</organism>
<accession>A0A2M7W2S2</accession>
<dbReference type="InterPro" id="IPR036264">
    <property type="entry name" value="Bact_exopeptidase_dim_dom"/>
</dbReference>
<evidence type="ECO:0000259" key="4">
    <source>
        <dbReference type="Pfam" id="PF13411"/>
    </source>
</evidence>
<dbReference type="InterPro" id="IPR050072">
    <property type="entry name" value="Peptidase_M20A"/>
</dbReference>
<comment type="caution">
    <text evidence="5">The sequence shown here is derived from an EMBL/GenBank/DDBJ whole genome shotgun (WGS) entry which is preliminary data.</text>
</comment>
<sequence length="464" mass="51492">MELTIKQAAEYLSISIDTLRRWEKAGRITPKRVGSRNDRKYSVKELDNILAETKHIIQIPTTKIRSLCSAYQTAVTKFLKELVETPSINGGNDEKNVADLILYKAQQLELPSFLIWKDKKRPNVFVGNSFTEQESFLFVAHLDTVPTGALEKWTSPPFKPTIMGGKMYGRGTADCKAGIALSLYSLKILKELGYLELAKFVGGSDEEAGAQSDIGLPYVIKKGLRAAAAIYTYPGYSTISLGHRGLIRQIVTCHGEQIHTGLSEWSNKTKGKNAIEGLIAFANEIGKIPLNEVHEKFGTLKSTQTITMFNGGIGESIVPDKATLLLDTRLLPSLNHEQYIERIAKIATSLEKQYGYRYEITVKNNGKASLISEKEPIVKILSALAQEVFAVKPQLRGRGPFNESGLLNNQGIPTVGGFGVRGENVHGIDEYVELEDIPKVLETYVRAAIELHNWQCKKKRKSVL</sequence>
<dbReference type="Gene3D" id="3.40.630.10">
    <property type="entry name" value="Zn peptidases"/>
    <property type="match status" value="2"/>
</dbReference>
<dbReference type="PANTHER" id="PTHR43808">
    <property type="entry name" value="ACETYLORNITHINE DEACETYLASE"/>
    <property type="match status" value="1"/>
</dbReference>
<dbReference type="Pfam" id="PF07687">
    <property type="entry name" value="M20_dimer"/>
    <property type="match status" value="1"/>
</dbReference>
<dbReference type="Pfam" id="PF01546">
    <property type="entry name" value="Peptidase_M20"/>
    <property type="match status" value="1"/>
</dbReference>